<name>A0A4R0WJ26_BIFLL</name>
<evidence type="ECO:0000313" key="1">
    <source>
        <dbReference type="EMBL" id="TCF96075.1"/>
    </source>
</evidence>
<dbReference type="AlphaFoldDB" id="A0A4R0WJ26"/>
<proteinExistence type="predicted"/>
<dbReference type="EMBL" id="SHTU01000002">
    <property type="protein sequence ID" value="TCF96075.1"/>
    <property type="molecule type" value="Genomic_DNA"/>
</dbReference>
<dbReference type="Proteomes" id="UP000291713">
    <property type="component" value="Unassembled WGS sequence"/>
</dbReference>
<protein>
    <submittedName>
        <fullName evidence="1">Uncharacterized protein</fullName>
    </submittedName>
</protein>
<sequence length="47" mass="5417">MERTTGVEPASKAWEAFILPMNYVRMCASTHERQVYHLCGTLRHVPV</sequence>
<comment type="caution">
    <text evidence="1">The sequence shown here is derived from an EMBL/GenBank/DDBJ whole genome shotgun (WGS) entry which is preliminary data.</text>
</comment>
<gene>
    <name evidence="1" type="ORF">MCC10120_0127</name>
</gene>
<reference evidence="1 2" key="1">
    <citation type="journal article" date="2018" name="Sci. Rep.">
        <title>Genomic diversity and distribution of Bifidobacterium longum subsp. longum across the human lifespan.</title>
        <authorList>
            <person name="Odamaki T."/>
            <person name="Bottacini F."/>
            <person name="Kato K."/>
            <person name="Mitsuyama E."/>
            <person name="Yoshida K."/>
            <person name="Horigome A."/>
            <person name="Xiao J.Z."/>
            <person name="van Sinderen D."/>
        </authorList>
    </citation>
    <scope>NUCLEOTIDE SEQUENCE [LARGE SCALE GENOMIC DNA]</scope>
    <source>
        <strain evidence="1 2">MCC10120</strain>
    </source>
</reference>
<evidence type="ECO:0000313" key="2">
    <source>
        <dbReference type="Proteomes" id="UP000291713"/>
    </source>
</evidence>
<organism evidence="1 2">
    <name type="scientific">Bifidobacterium longum subsp. longum</name>
    <dbReference type="NCBI Taxonomy" id="1679"/>
    <lineage>
        <taxon>Bacteria</taxon>
        <taxon>Bacillati</taxon>
        <taxon>Actinomycetota</taxon>
        <taxon>Actinomycetes</taxon>
        <taxon>Bifidobacteriales</taxon>
        <taxon>Bifidobacteriaceae</taxon>
        <taxon>Bifidobacterium</taxon>
    </lineage>
</organism>
<accession>A0A4R0WJ26</accession>